<dbReference type="GO" id="GO:0016020">
    <property type="term" value="C:membrane"/>
    <property type="evidence" value="ECO:0007669"/>
    <property type="project" value="UniProtKB-SubCell"/>
</dbReference>
<dbReference type="PANTHER" id="PTHR37042">
    <property type="entry name" value="OUTER MEMBRANE PROTEIN RV1973"/>
    <property type="match status" value="1"/>
</dbReference>
<organism evidence="5 6">
    <name type="scientific">Rhodococcus wratislaviensis</name>
    <name type="common">Tsukamurella wratislaviensis</name>
    <dbReference type="NCBI Taxonomy" id="44752"/>
    <lineage>
        <taxon>Bacteria</taxon>
        <taxon>Bacillati</taxon>
        <taxon>Actinomycetota</taxon>
        <taxon>Actinomycetes</taxon>
        <taxon>Mycobacteriales</taxon>
        <taxon>Nocardiaceae</taxon>
        <taxon>Rhodococcus</taxon>
    </lineage>
</organism>
<evidence type="ECO:0000256" key="1">
    <source>
        <dbReference type="ARBA" id="ARBA00004370"/>
    </source>
</evidence>
<proteinExistence type="predicted"/>
<dbReference type="AlphaFoldDB" id="A0A402BXQ0"/>
<feature type="transmembrane region" description="Helical" evidence="4">
    <location>
        <begin position="36"/>
        <end position="60"/>
    </location>
</feature>
<comment type="subcellular location">
    <subcellularLocation>
        <location evidence="1">Membrane</location>
    </subcellularLocation>
</comment>
<feature type="region of interest" description="Disordered" evidence="3">
    <location>
        <begin position="1"/>
        <end position="22"/>
    </location>
</feature>
<keyword evidence="2 4" id="KW-0472">Membrane</keyword>
<protein>
    <recommendedName>
        <fullName evidence="7">Mce-associated membrane protein</fullName>
    </recommendedName>
</protein>
<dbReference type="Proteomes" id="UP000287519">
    <property type="component" value="Unassembled WGS sequence"/>
</dbReference>
<evidence type="ECO:0000313" key="5">
    <source>
        <dbReference type="EMBL" id="GCE36116.1"/>
    </source>
</evidence>
<keyword evidence="4" id="KW-0812">Transmembrane</keyword>
<keyword evidence="6" id="KW-1185">Reference proteome</keyword>
<gene>
    <name evidence="5" type="ORF">Rhow_000060</name>
</gene>
<comment type="caution">
    <text evidence="5">The sequence shown here is derived from an EMBL/GenBank/DDBJ whole genome shotgun (WGS) entry which is preliminary data.</text>
</comment>
<reference evidence="5 6" key="1">
    <citation type="submission" date="2018-11" db="EMBL/GenBank/DDBJ databases">
        <title>Microbial catabolism of amino acid.</title>
        <authorList>
            <person name="Hibi M."/>
            <person name="Ogawa J."/>
        </authorList>
    </citation>
    <scope>NUCLEOTIDE SEQUENCE [LARGE SCALE GENOMIC DNA]</scope>
    <source>
        <strain evidence="5 6">C31-06</strain>
    </source>
</reference>
<evidence type="ECO:0000256" key="3">
    <source>
        <dbReference type="SAM" id="MobiDB-lite"/>
    </source>
</evidence>
<evidence type="ECO:0000256" key="2">
    <source>
        <dbReference type="ARBA" id="ARBA00023136"/>
    </source>
</evidence>
<name>A0A402BXQ0_RHOWR</name>
<dbReference type="EMBL" id="BHYM01000001">
    <property type="protein sequence ID" value="GCE36116.1"/>
    <property type="molecule type" value="Genomic_DNA"/>
</dbReference>
<evidence type="ECO:0008006" key="7">
    <source>
        <dbReference type="Google" id="ProtNLM"/>
    </source>
</evidence>
<evidence type="ECO:0000256" key="4">
    <source>
        <dbReference type="SAM" id="Phobius"/>
    </source>
</evidence>
<dbReference type="RefSeq" id="WP_225857856.1">
    <property type="nucleotide sequence ID" value="NZ_BHYM01000001.1"/>
</dbReference>
<sequence>MVEVAPDQDAAPSEEAASSADAASADGAASMSRTPAVTAGVAVLSVLALAFLAVSGYFGYTHWQAERAAQQRSQILEAASQGVVNLTTMDFERADEDVQKVLDGSAGEFRDDFEARSKDLIAVMQEAQVKSVGEVRQAAIERQDGDSADVLVAVTQKVSNAGGAAEEPRGQRMRVTMQLEDGTYKIVKAGFVQ</sequence>
<keyword evidence="4" id="KW-1133">Transmembrane helix</keyword>
<evidence type="ECO:0000313" key="6">
    <source>
        <dbReference type="Proteomes" id="UP000287519"/>
    </source>
</evidence>
<dbReference type="PANTHER" id="PTHR37042:SF4">
    <property type="entry name" value="OUTER MEMBRANE PROTEIN RV1973"/>
    <property type="match status" value="1"/>
</dbReference>
<accession>A0A402BXQ0</accession>